<dbReference type="Proteomes" id="UP000594029">
    <property type="component" value="Segment"/>
</dbReference>
<sequence length="60" mass="6898">MKKKIELEEHNFANENDVNKNGSLLNPVQIHCCGDCGYYVEHKITRCPECMGTDIEEINE</sequence>
<evidence type="ECO:0000313" key="2">
    <source>
        <dbReference type="Proteomes" id="UP000594029"/>
    </source>
</evidence>
<evidence type="ECO:0000313" key="1">
    <source>
        <dbReference type="EMBL" id="QOV08404.1"/>
    </source>
</evidence>
<organism evidence="1 2">
    <name type="scientific">Bacillus phage Kirov</name>
    <dbReference type="NCBI Taxonomy" id="2783539"/>
    <lineage>
        <taxon>Viruses</taxon>
        <taxon>Duplodnaviria</taxon>
        <taxon>Heunggongvirae</taxon>
        <taxon>Uroviricota</taxon>
        <taxon>Caudoviricetes</taxon>
        <taxon>Andregratiavirinae</taxon>
        <taxon>Kirovvirus</taxon>
        <taxon>Kirovvirus kirov</taxon>
    </lineage>
</organism>
<reference evidence="1 2" key="1">
    <citation type="submission" date="2020-10" db="EMBL/GenBank/DDBJ databases">
        <authorList>
            <person name="Kazantseva O.A."/>
            <person name="Piligrimova E.G."/>
            <person name="Shadrin A.M."/>
        </authorList>
    </citation>
    <scope>NUCLEOTIDE SEQUENCE [LARGE SCALE GENOMIC DNA]</scope>
</reference>
<proteinExistence type="predicted"/>
<gene>
    <name evidence="1" type="ORF">Kirov_205</name>
</gene>
<protein>
    <submittedName>
        <fullName evidence="1">Zn-ribbon containing protein</fullName>
    </submittedName>
</protein>
<keyword evidence="2" id="KW-1185">Reference proteome</keyword>
<name>A0A7U3NJZ8_9CAUD</name>
<accession>A0A7U3NJZ8</accession>
<dbReference type="EMBL" id="MW084976">
    <property type="protein sequence ID" value="QOV08404.1"/>
    <property type="molecule type" value="Genomic_DNA"/>
</dbReference>